<evidence type="ECO:0000256" key="4">
    <source>
        <dbReference type="ARBA" id="ARBA00023004"/>
    </source>
</evidence>
<dbReference type="KEGG" id="amin:AUMI_112750"/>
<comment type="catalytic activity">
    <reaction evidence="9">
        <text>harderoheme III + H2O2 + H(+) = heme b + CO2 + 2 H2O</text>
        <dbReference type="Rhea" id="RHEA:57944"/>
        <dbReference type="ChEBI" id="CHEBI:15377"/>
        <dbReference type="ChEBI" id="CHEBI:15378"/>
        <dbReference type="ChEBI" id="CHEBI:16240"/>
        <dbReference type="ChEBI" id="CHEBI:16526"/>
        <dbReference type="ChEBI" id="CHEBI:60344"/>
        <dbReference type="ChEBI" id="CHEBI:142463"/>
    </reaction>
</comment>
<proteinExistence type="inferred from homology"/>
<comment type="pathway">
    <text evidence="9">Porphyrin-containing compound metabolism; protoheme biosynthesis.</text>
</comment>
<keyword evidence="9" id="KW-0350">Heme biosynthesis</keyword>
<evidence type="ECO:0000256" key="7">
    <source>
        <dbReference type="ARBA" id="ARBA00049896"/>
    </source>
</evidence>
<gene>
    <name evidence="9" type="primary">chdC</name>
    <name evidence="10" type="ORF">AUMI_112750</name>
</gene>
<dbReference type="GO" id="GO:0016634">
    <property type="term" value="F:oxidoreductase activity, acting on the CH-CH group of donors, oxygen as acceptor"/>
    <property type="evidence" value="ECO:0007669"/>
    <property type="project" value="UniProtKB-UniRule"/>
</dbReference>
<keyword evidence="2 9" id="KW-0349">Heme</keyword>
<dbReference type="SUPFAM" id="SSF54909">
    <property type="entry name" value="Dimeric alpha+beta barrel"/>
    <property type="match status" value="1"/>
</dbReference>
<evidence type="ECO:0000256" key="2">
    <source>
        <dbReference type="ARBA" id="ARBA00022617"/>
    </source>
</evidence>
<dbReference type="EMBL" id="AP017457">
    <property type="protein sequence ID" value="BAU99817.1"/>
    <property type="molecule type" value="Genomic_DNA"/>
</dbReference>
<dbReference type="Proteomes" id="UP000243847">
    <property type="component" value="Chromosome sequence1"/>
</dbReference>
<comment type="catalytic activity">
    <reaction evidence="9">
        <text>Fe-coproporphyrin III + H2O2 + H(+) = harderoheme III + CO2 + 2 H2O</text>
        <dbReference type="Rhea" id="RHEA:57940"/>
        <dbReference type="ChEBI" id="CHEBI:15377"/>
        <dbReference type="ChEBI" id="CHEBI:15378"/>
        <dbReference type="ChEBI" id="CHEBI:16240"/>
        <dbReference type="ChEBI" id="CHEBI:16526"/>
        <dbReference type="ChEBI" id="CHEBI:68438"/>
        <dbReference type="ChEBI" id="CHEBI:142463"/>
    </reaction>
</comment>
<dbReference type="Gene3D" id="3.30.70.1030">
    <property type="entry name" value="Apc35880, domain 1"/>
    <property type="match status" value="2"/>
</dbReference>
<dbReference type="AlphaFoldDB" id="A0A173LY80"/>
<keyword evidence="3 9" id="KW-0479">Metal-binding</keyword>
<sequence>MTETKFDTINDTIRYTNWTAYRMTSPVGLPDAAQEEFTEWVASLAARDITLRGTYDIRGFRGDTALLLWIHASSAEEVQDALKEFSRLEFGKHFESTWSGMGLHRPAEFNRTHVPGFMLGKEAKRWLCMYPFVRSYDWYLIPEEERREMLVEHGLAGHKYEGITSSTVASFALGDYEWLLALESEDLHEIVDMMRDLRYTKARMHVREEVPFFTGRKVELSQIAGTFS</sequence>
<dbReference type="RefSeq" id="WP_231951727.1">
    <property type="nucleotide sequence ID" value="NZ_AP017457.1"/>
</dbReference>
<evidence type="ECO:0000256" key="9">
    <source>
        <dbReference type="HAMAP-Rule" id="MF_02244"/>
    </source>
</evidence>
<comment type="cofactor">
    <cofactor evidence="9">
        <name>Fe-coproporphyrin III</name>
        <dbReference type="ChEBI" id="CHEBI:68438"/>
    </cofactor>
    <text evidence="9">Fe-coproporphyrin III acts as both substrate and redox cofactor.</text>
</comment>
<dbReference type="PANTHER" id="PTHR36843:SF1">
    <property type="entry name" value="COPROHEME DECARBOXYLASE"/>
    <property type="match status" value="1"/>
</dbReference>
<evidence type="ECO:0000256" key="3">
    <source>
        <dbReference type="ARBA" id="ARBA00022723"/>
    </source>
</evidence>
<dbReference type="HAMAP" id="MF_02244">
    <property type="entry name" value="Coproheme_decarbox_2"/>
    <property type="match status" value="1"/>
</dbReference>
<evidence type="ECO:0000313" key="10">
    <source>
        <dbReference type="EMBL" id="BAU99817.1"/>
    </source>
</evidence>
<dbReference type="GeneID" id="80452466"/>
<dbReference type="InterPro" id="IPR011008">
    <property type="entry name" value="Dimeric_a/b-barrel"/>
</dbReference>
<evidence type="ECO:0000256" key="8">
    <source>
        <dbReference type="ARBA" id="ARBA00050019"/>
    </source>
</evidence>
<dbReference type="GO" id="GO:0006785">
    <property type="term" value="P:heme B biosynthetic process"/>
    <property type="evidence" value="ECO:0007669"/>
    <property type="project" value="UniProtKB-UniRule"/>
</dbReference>
<feature type="binding site" description="axial binding residue" evidence="9">
    <location>
        <position position="153"/>
    </location>
    <ligand>
        <name>Fe-coproporphyrin III</name>
        <dbReference type="ChEBI" id="CHEBI:68438"/>
    </ligand>
    <ligandPart>
        <name>Fe</name>
        <dbReference type="ChEBI" id="CHEBI:18248"/>
    </ligandPart>
</feature>
<comment type="similarity">
    <text evidence="9">Belongs to the ChdC family. Type 2 subfamily.</text>
</comment>
<dbReference type="PANTHER" id="PTHR36843">
    <property type="entry name" value="HEME-DEPENDENT PEROXIDASE YWFI-RELATED"/>
    <property type="match status" value="1"/>
</dbReference>
<dbReference type="Pfam" id="PF06778">
    <property type="entry name" value="Chlor_dismutase"/>
    <property type="match status" value="1"/>
</dbReference>
<name>A0A173LY80_9MICO</name>
<organism evidence="10 11">
    <name type="scientific">Aurantimicrobium minutum</name>
    <dbReference type="NCBI Taxonomy" id="708131"/>
    <lineage>
        <taxon>Bacteria</taxon>
        <taxon>Bacillati</taxon>
        <taxon>Actinomycetota</taxon>
        <taxon>Actinomycetes</taxon>
        <taxon>Micrococcales</taxon>
        <taxon>Microbacteriaceae</taxon>
        <taxon>Aurantimicrobium</taxon>
    </lineage>
</organism>
<feature type="active site" evidence="9">
    <location>
        <position position="130"/>
    </location>
</feature>
<dbReference type="GO" id="GO:0020037">
    <property type="term" value="F:heme binding"/>
    <property type="evidence" value="ECO:0007669"/>
    <property type="project" value="InterPro"/>
</dbReference>
<evidence type="ECO:0000256" key="5">
    <source>
        <dbReference type="ARBA" id="ARBA00029882"/>
    </source>
</evidence>
<accession>A0A173LY80</accession>
<reference evidence="10 11" key="1">
    <citation type="journal article" date="2016" name="Genome Announc.">
        <title>Complete Genome Sequence of Aurantimicrobium minutum Type Strain KNCT, a Planktonic Ultramicrobacterium Isolated from River Water.</title>
        <authorList>
            <person name="Nakai R."/>
            <person name="Fujisawa T."/>
            <person name="Nakamura Y."/>
            <person name="Nishide H."/>
            <person name="Uchiyama I."/>
            <person name="Baba T."/>
            <person name="Toyoda A."/>
            <person name="Fujiyama A."/>
            <person name="Naganuma T."/>
            <person name="Niki H."/>
        </authorList>
    </citation>
    <scope>NUCLEOTIDE SEQUENCE [LARGE SCALE GENOMIC DNA]</scope>
    <source>
        <strain evidence="10 11">KNC</strain>
    </source>
</reference>
<dbReference type="InterPro" id="IPR010644">
    <property type="entry name" value="ChdC/CLD"/>
</dbReference>
<evidence type="ECO:0000313" key="11">
    <source>
        <dbReference type="Proteomes" id="UP000243847"/>
    </source>
</evidence>
<dbReference type="NCBIfam" id="NF042928">
    <property type="entry name" value="HemQ_actino"/>
    <property type="match status" value="1"/>
</dbReference>
<evidence type="ECO:0000256" key="1">
    <source>
        <dbReference type="ARBA" id="ARBA00014413"/>
    </source>
</evidence>
<dbReference type="EC" id="1.3.98.5" evidence="8 9"/>
<comment type="function">
    <text evidence="9">Involved in coproporphyrin-dependent heme b biosynthesis. Catalyzes the decarboxylation of Fe-coproporphyrin III (coproheme) to heme b (protoheme IX), the last step of the pathway. The reaction occurs in a stepwise manner with a three-propionate intermediate.</text>
</comment>
<keyword evidence="4 9" id="KW-0408">Iron</keyword>
<comment type="catalytic activity">
    <reaction evidence="7">
        <text>Fe-coproporphyrin III + 2 H2O2 + 2 H(+) = heme b + 2 CO2 + 4 H2O</text>
        <dbReference type="Rhea" id="RHEA:56516"/>
        <dbReference type="ChEBI" id="CHEBI:15377"/>
        <dbReference type="ChEBI" id="CHEBI:15378"/>
        <dbReference type="ChEBI" id="CHEBI:16240"/>
        <dbReference type="ChEBI" id="CHEBI:16526"/>
        <dbReference type="ChEBI" id="CHEBI:60344"/>
        <dbReference type="ChEBI" id="CHEBI:68438"/>
        <dbReference type="EC" id="1.3.98.5"/>
    </reaction>
    <physiologicalReaction direction="left-to-right" evidence="7">
        <dbReference type="Rhea" id="RHEA:56517"/>
    </physiologicalReaction>
</comment>
<dbReference type="GO" id="GO:0046872">
    <property type="term" value="F:metal ion binding"/>
    <property type="evidence" value="ECO:0007669"/>
    <property type="project" value="UniProtKB-KW"/>
</dbReference>
<keyword evidence="9" id="KW-0560">Oxidoreductase</keyword>
<evidence type="ECO:0000256" key="6">
    <source>
        <dbReference type="ARBA" id="ARBA00030236"/>
    </source>
</evidence>
<protein>
    <recommendedName>
        <fullName evidence="1 9">Coproheme decarboxylase</fullName>
        <ecNumber evidence="8 9">1.3.98.5</ecNumber>
    </recommendedName>
    <alternativeName>
        <fullName evidence="5 9">Coproheme III oxidative decarboxylase</fullName>
    </alternativeName>
    <alternativeName>
        <fullName evidence="6 9">Hydrogen peroxide-dependent heme synthase</fullName>
    </alternativeName>
</protein>